<evidence type="ECO:0000313" key="1">
    <source>
        <dbReference type="EMBL" id="EGD48131.1"/>
    </source>
</evidence>
<name>F1TBW0_9FIRM</name>
<protein>
    <submittedName>
        <fullName evidence="1">Uncharacterized protein</fullName>
    </submittedName>
</protein>
<dbReference type="STRING" id="588581.Cpap_2821"/>
<keyword evidence="2" id="KW-1185">Reference proteome</keyword>
<reference evidence="1" key="2">
    <citation type="submission" date="2011-01" db="EMBL/GenBank/DDBJ databases">
        <title>The Non-contiguous Finished genome of Clostridium papyrosolvens.</title>
        <authorList>
            <person name="Lucas S."/>
            <person name="Copeland A."/>
            <person name="Lapidus A."/>
            <person name="Cheng J.-F."/>
            <person name="Goodwin L."/>
            <person name="Pitluck S."/>
            <person name="Misra M."/>
            <person name="Chertkov O."/>
            <person name="Detter J.C."/>
            <person name="Han C."/>
            <person name="Tapia R."/>
            <person name="Land M."/>
            <person name="Hauser L."/>
            <person name="Kyrpides N."/>
            <person name="Ivanova N."/>
            <person name="Pagani I."/>
            <person name="Mouttaki H."/>
            <person name="He Z."/>
            <person name="Zhou J."/>
            <person name="Hemme C.L."/>
            <person name="Woyke T."/>
        </authorList>
    </citation>
    <scope>NUCLEOTIDE SEQUENCE [LARGE SCALE GENOMIC DNA]</scope>
    <source>
        <strain evidence="1">DSM 2782</strain>
    </source>
</reference>
<dbReference type="AlphaFoldDB" id="F1TBW0"/>
<dbReference type="EMBL" id="ACXX02000005">
    <property type="protein sequence ID" value="EGD48131.1"/>
    <property type="molecule type" value="Genomic_DNA"/>
</dbReference>
<proteinExistence type="predicted"/>
<comment type="caution">
    <text evidence="1">The sequence shown here is derived from an EMBL/GenBank/DDBJ whole genome shotgun (WGS) entry which is preliminary data.</text>
</comment>
<evidence type="ECO:0000313" key="2">
    <source>
        <dbReference type="Proteomes" id="UP000003860"/>
    </source>
</evidence>
<sequence>MALIVQLMTGEPALLKLTKDLIVKRSGKVVPCGGKS</sequence>
<dbReference type="Proteomes" id="UP000003860">
    <property type="component" value="Unassembled WGS sequence"/>
</dbReference>
<reference evidence="1" key="1">
    <citation type="submission" date="2009-07" db="EMBL/GenBank/DDBJ databases">
        <authorList>
            <consortium name="US DOE Joint Genome Institute (JGI-PGF)"/>
            <person name="Lucas S."/>
            <person name="Copeland A."/>
            <person name="Lapidus A."/>
            <person name="Glavina del Rio T."/>
            <person name="Tice H."/>
            <person name="Bruce D."/>
            <person name="Goodwin L."/>
            <person name="Pitluck S."/>
            <person name="Larimer F."/>
            <person name="Land M.L."/>
            <person name="Mouttaki H."/>
            <person name="He Z."/>
            <person name="Zhou J."/>
            <person name="Hemme C.L."/>
        </authorList>
    </citation>
    <scope>NUCLEOTIDE SEQUENCE [LARGE SCALE GENOMIC DNA]</scope>
    <source>
        <strain evidence="1">DSM 2782</strain>
    </source>
</reference>
<gene>
    <name evidence="1" type="ORF">Cpap_2821</name>
</gene>
<accession>F1TBW0</accession>
<organism evidence="1 2">
    <name type="scientific">Ruminiclostridium papyrosolvens DSM 2782</name>
    <dbReference type="NCBI Taxonomy" id="588581"/>
    <lineage>
        <taxon>Bacteria</taxon>
        <taxon>Bacillati</taxon>
        <taxon>Bacillota</taxon>
        <taxon>Clostridia</taxon>
        <taxon>Eubacteriales</taxon>
        <taxon>Oscillospiraceae</taxon>
        <taxon>Ruminiclostridium</taxon>
    </lineage>
</organism>